<keyword evidence="2 8" id="KW-0732">Signal</keyword>
<dbReference type="PRINTS" id="PR01021">
    <property type="entry name" value="OMPADOMAIN"/>
</dbReference>
<comment type="subunit">
    <text evidence="8">The Tol-Pal system is composed of five core proteins: the inner membrane proteins TolA, TolQ and TolR, the periplasmic protein TolB and the outer membrane protein Pal. They form a network linking the inner and outer membranes and the peptidoglycan layer.</text>
</comment>
<dbReference type="GO" id="GO:0009279">
    <property type="term" value="C:cell outer membrane"/>
    <property type="evidence" value="ECO:0007669"/>
    <property type="project" value="UniProtKB-SubCell"/>
</dbReference>
<organism evidence="11 12">
    <name type="scientific">Moraxella lacunata</name>
    <dbReference type="NCBI Taxonomy" id="477"/>
    <lineage>
        <taxon>Bacteria</taxon>
        <taxon>Pseudomonadati</taxon>
        <taxon>Pseudomonadota</taxon>
        <taxon>Gammaproteobacteria</taxon>
        <taxon>Moraxellales</taxon>
        <taxon>Moraxellaceae</taxon>
        <taxon>Moraxella</taxon>
    </lineage>
</organism>
<evidence type="ECO:0000259" key="10">
    <source>
        <dbReference type="PROSITE" id="PS51123"/>
    </source>
</evidence>
<name>A0A1B8Q3S2_MORLA</name>
<feature type="signal peptide" evidence="9">
    <location>
        <begin position="1"/>
        <end position="25"/>
    </location>
</feature>
<evidence type="ECO:0000256" key="5">
    <source>
        <dbReference type="ARBA" id="ARBA00023237"/>
    </source>
</evidence>
<protein>
    <recommendedName>
        <fullName evidence="8">Peptidoglycan-associated lipoprotein</fullName>
        <shortName evidence="8">PAL</shortName>
    </recommendedName>
</protein>
<evidence type="ECO:0000256" key="6">
    <source>
        <dbReference type="ARBA" id="ARBA00023288"/>
    </source>
</evidence>
<keyword evidence="1 8" id="KW-0132">Cell division</keyword>
<reference evidence="11 12" key="1">
    <citation type="submission" date="2016-06" db="EMBL/GenBank/DDBJ databases">
        <title>Draft genome of Moraxella lacunata CCUG 57757A.</title>
        <authorList>
            <person name="Salva-Serra F."/>
            <person name="Engstrom-Jakobsson H."/>
            <person name="Thorell K."/>
            <person name="Gonzales-Siles L."/>
            <person name="Karlsson R."/>
            <person name="Boulund F."/>
            <person name="Engstrand L."/>
            <person name="Kristiansson E."/>
            <person name="Moore E."/>
        </authorList>
    </citation>
    <scope>NUCLEOTIDE SEQUENCE [LARGE SCALE GENOMIC DNA]</scope>
    <source>
        <strain evidence="11 12">CCUG 57757A</strain>
    </source>
</reference>
<dbReference type="CDD" id="cd07185">
    <property type="entry name" value="OmpA_C-like"/>
    <property type="match status" value="1"/>
</dbReference>
<dbReference type="InterPro" id="IPR050330">
    <property type="entry name" value="Bact_OuterMem_StrucFunc"/>
</dbReference>
<dbReference type="EMBL" id="LZMS01000047">
    <property type="protein sequence ID" value="OBX63962.1"/>
    <property type="molecule type" value="Genomic_DNA"/>
</dbReference>
<dbReference type="PROSITE" id="PS51123">
    <property type="entry name" value="OMPA_2"/>
    <property type="match status" value="1"/>
</dbReference>
<dbReference type="AlphaFoldDB" id="A0A1B8Q3S2"/>
<dbReference type="PANTHER" id="PTHR30329">
    <property type="entry name" value="STATOR ELEMENT OF FLAGELLAR MOTOR COMPLEX"/>
    <property type="match status" value="1"/>
</dbReference>
<dbReference type="SUPFAM" id="SSF103088">
    <property type="entry name" value="OmpA-like"/>
    <property type="match status" value="1"/>
</dbReference>
<proteinExistence type="inferred from homology"/>
<dbReference type="HAMAP" id="MF_02204">
    <property type="entry name" value="Pal"/>
    <property type="match status" value="1"/>
</dbReference>
<dbReference type="Proteomes" id="UP000092607">
    <property type="component" value="Unassembled WGS sequence"/>
</dbReference>
<dbReference type="InterPro" id="IPR006665">
    <property type="entry name" value="OmpA-like"/>
</dbReference>
<dbReference type="PANTHER" id="PTHR30329:SF21">
    <property type="entry name" value="LIPOPROTEIN YIAD-RELATED"/>
    <property type="match status" value="1"/>
</dbReference>
<keyword evidence="6 8" id="KW-0449">Lipoprotein</keyword>
<accession>A0A1B8Q3S2</accession>
<evidence type="ECO:0000256" key="2">
    <source>
        <dbReference type="ARBA" id="ARBA00022729"/>
    </source>
</evidence>
<dbReference type="InterPro" id="IPR006690">
    <property type="entry name" value="OMPA-like_CS"/>
</dbReference>
<comment type="caution">
    <text evidence="11">The sequence shown here is derived from an EMBL/GenBank/DDBJ whole genome shotgun (WGS) entry which is preliminary data.</text>
</comment>
<dbReference type="Pfam" id="PF00691">
    <property type="entry name" value="OmpA"/>
    <property type="match status" value="1"/>
</dbReference>
<evidence type="ECO:0000313" key="11">
    <source>
        <dbReference type="EMBL" id="OBX63962.1"/>
    </source>
</evidence>
<dbReference type="InterPro" id="IPR014169">
    <property type="entry name" value="Pal_lipo_C"/>
</dbReference>
<feature type="chain" id="PRO_5008612066" description="Peptidoglycan-associated lipoprotein" evidence="9">
    <location>
        <begin position="26"/>
        <end position="172"/>
    </location>
</feature>
<evidence type="ECO:0000256" key="3">
    <source>
        <dbReference type="ARBA" id="ARBA00023136"/>
    </source>
</evidence>
<evidence type="ECO:0000256" key="7">
    <source>
        <dbReference type="ARBA" id="ARBA00023306"/>
    </source>
</evidence>
<dbReference type="InterPro" id="IPR039001">
    <property type="entry name" value="Pal"/>
</dbReference>
<keyword evidence="5 8" id="KW-0998">Cell outer membrane</keyword>
<dbReference type="RefSeq" id="WP_065256074.1">
    <property type="nucleotide sequence ID" value="NZ_JARDJM010000024.1"/>
</dbReference>
<comment type="subcellular location">
    <subcellularLocation>
        <location evidence="8">Cell outer membrane</location>
        <topology evidence="8">Lipid-anchor</topology>
    </subcellularLocation>
</comment>
<sequence length="172" mass="18001">MLTSKISKALVLALTASTLVVTGCASQKPKSQVVVAPLGGHGANTGYTGGALVNNSAAIQNAARNMQGVVHFDFDSDAIRPDAAAILDQQAQFLNANQGARVQIAGHTDERGSREYNMSLGERRAAAVRGYLASKGVNTANVEILSFGEEQPVATGSNEAAWAQNRRAELSY</sequence>
<feature type="domain" description="OmpA-like" evidence="10">
    <location>
        <begin position="59"/>
        <end position="172"/>
    </location>
</feature>
<keyword evidence="7 8" id="KW-0131">Cell cycle</keyword>
<evidence type="ECO:0000313" key="12">
    <source>
        <dbReference type="Proteomes" id="UP000092607"/>
    </source>
</evidence>
<gene>
    <name evidence="8" type="primary">pal</name>
    <name evidence="11" type="ORF">A9309_05340</name>
</gene>
<dbReference type="PROSITE" id="PS51257">
    <property type="entry name" value="PROKAR_LIPOPROTEIN"/>
    <property type="match status" value="1"/>
</dbReference>
<dbReference type="GO" id="GO:0051301">
    <property type="term" value="P:cell division"/>
    <property type="evidence" value="ECO:0007669"/>
    <property type="project" value="UniProtKB-UniRule"/>
</dbReference>
<dbReference type="NCBIfam" id="TIGR02802">
    <property type="entry name" value="Pal_lipo"/>
    <property type="match status" value="1"/>
</dbReference>
<dbReference type="OrthoDB" id="9809164at2"/>
<comment type="function">
    <text evidence="8">Part of the Tol-Pal system, which plays a role in outer membrane invagination during cell division and is important for maintaining outer membrane integrity.</text>
</comment>
<evidence type="ECO:0000256" key="1">
    <source>
        <dbReference type="ARBA" id="ARBA00022618"/>
    </source>
</evidence>
<dbReference type="InterPro" id="IPR036737">
    <property type="entry name" value="OmpA-like_sf"/>
</dbReference>
<evidence type="ECO:0000256" key="9">
    <source>
        <dbReference type="SAM" id="SignalP"/>
    </source>
</evidence>
<comment type="similarity">
    <text evidence="8">Belongs to the Pal lipoprotein family.</text>
</comment>
<evidence type="ECO:0000256" key="8">
    <source>
        <dbReference type="HAMAP-Rule" id="MF_02204"/>
    </source>
</evidence>
<dbReference type="InterPro" id="IPR006664">
    <property type="entry name" value="OMP_bac"/>
</dbReference>
<keyword evidence="3 8" id="KW-0472">Membrane</keyword>
<keyword evidence="4 8" id="KW-0564">Palmitate</keyword>
<dbReference type="Gene3D" id="3.30.1330.60">
    <property type="entry name" value="OmpA-like domain"/>
    <property type="match status" value="1"/>
</dbReference>
<dbReference type="PROSITE" id="PS01068">
    <property type="entry name" value="OMPA_1"/>
    <property type="match status" value="1"/>
</dbReference>
<evidence type="ECO:0000256" key="4">
    <source>
        <dbReference type="ARBA" id="ARBA00023139"/>
    </source>
</evidence>